<keyword evidence="5 10" id="KW-0812">Transmembrane</keyword>
<proteinExistence type="inferred from homology"/>
<dbReference type="InterPro" id="IPR015720">
    <property type="entry name" value="Emp24-like"/>
</dbReference>
<keyword evidence="7" id="KW-0256">Endoplasmic reticulum</keyword>
<dbReference type="Pfam" id="PF01105">
    <property type="entry name" value="EMP24_GP25L"/>
    <property type="match status" value="1"/>
</dbReference>
<dbReference type="GO" id="GO:0033116">
    <property type="term" value="C:endoplasmic reticulum-Golgi intermediate compartment membrane"/>
    <property type="evidence" value="ECO:0007669"/>
    <property type="project" value="UniProtKB-SubCell"/>
</dbReference>
<comment type="similarity">
    <text evidence="4">Belongs to the EMP24/GP25L family.</text>
</comment>
<evidence type="ECO:0000256" key="1">
    <source>
        <dbReference type="ARBA" id="ARBA00004115"/>
    </source>
</evidence>
<gene>
    <name evidence="12" type="ORF">F7725_016166</name>
</gene>
<dbReference type="PANTHER" id="PTHR22811">
    <property type="entry name" value="TRANSMEMBRANE EMP24 DOMAIN-CONTAINING PROTEIN"/>
    <property type="match status" value="1"/>
</dbReference>
<evidence type="ECO:0000259" key="11">
    <source>
        <dbReference type="PROSITE" id="PS50866"/>
    </source>
</evidence>
<evidence type="ECO:0000256" key="10">
    <source>
        <dbReference type="SAM" id="Phobius"/>
    </source>
</evidence>
<keyword evidence="6" id="KW-0732">Signal</keyword>
<evidence type="ECO:0000256" key="7">
    <source>
        <dbReference type="ARBA" id="ARBA00022824"/>
    </source>
</evidence>
<dbReference type="GO" id="GO:0005794">
    <property type="term" value="C:Golgi apparatus"/>
    <property type="evidence" value="ECO:0007669"/>
    <property type="project" value="UniProtKB-SubCell"/>
</dbReference>
<evidence type="ECO:0000256" key="3">
    <source>
        <dbReference type="ARBA" id="ARBA00004619"/>
    </source>
</evidence>
<evidence type="ECO:0000256" key="5">
    <source>
        <dbReference type="ARBA" id="ARBA00022692"/>
    </source>
</evidence>
<reference evidence="12 13" key="1">
    <citation type="submission" date="2020-03" db="EMBL/GenBank/DDBJ databases">
        <title>Dissostichus mawsoni Genome sequencing and assembly.</title>
        <authorList>
            <person name="Park H."/>
        </authorList>
    </citation>
    <scope>NUCLEOTIDE SEQUENCE [LARGE SCALE GENOMIC DNA]</scope>
    <source>
        <strain evidence="12">DM0001</strain>
        <tissue evidence="12">Muscle</tissue>
    </source>
</reference>
<evidence type="ECO:0000313" key="13">
    <source>
        <dbReference type="Proteomes" id="UP000518266"/>
    </source>
</evidence>
<dbReference type="SUPFAM" id="SSF101576">
    <property type="entry name" value="Supernatant protein factor (SPF), C-terminal domain"/>
    <property type="match status" value="1"/>
</dbReference>
<dbReference type="EMBL" id="JAAKFY010000017">
    <property type="protein sequence ID" value="KAF3844118.1"/>
    <property type="molecule type" value="Genomic_DNA"/>
</dbReference>
<protein>
    <recommendedName>
        <fullName evidence="11">GOLD domain-containing protein</fullName>
    </recommendedName>
</protein>
<dbReference type="PROSITE" id="PS50866">
    <property type="entry name" value="GOLD"/>
    <property type="match status" value="1"/>
</dbReference>
<dbReference type="InterPro" id="IPR036598">
    <property type="entry name" value="GOLD_dom_sf"/>
</dbReference>
<dbReference type="Proteomes" id="UP000518266">
    <property type="component" value="Unassembled WGS sequence"/>
</dbReference>
<comment type="caution">
    <text evidence="12">The sequence shown here is derived from an EMBL/GenBank/DDBJ whole genome shotgun (WGS) entry which is preliminary data.</text>
</comment>
<evidence type="ECO:0000256" key="2">
    <source>
        <dbReference type="ARBA" id="ARBA00004151"/>
    </source>
</evidence>
<dbReference type="InterPro" id="IPR009038">
    <property type="entry name" value="GOLD_dom"/>
</dbReference>
<organism evidence="12 13">
    <name type="scientific">Dissostichus mawsoni</name>
    <name type="common">Antarctic cod</name>
    <dbReference type="NCBI Taxonomy" id="36200"/>
    <lineage>
        <taxon>Eukaryota</taxon>
        <taxon>Metazoa</taxon>
        <taxon>Chordata</taxon>
        <taxon>Craniata</taxon>
        <taxon>Vertebrata</taxon>
        <taxon>Euteleostomi</taxon>
        <taxon>Actinopterygii</taxon>
        <taxon>Neopterygii</taxon>
        <taxon>Teleostei</taxon>
        <taxon>Neoteleostei</taxon>
        <taxon>Acanthomorphata</taxon>
        <taxon>Eupercaria</taxon>
        <taxon>Perciformes</taxon>
        <taxon>Notothenioidei</taxon>
        <taxon>Nototheniidae</taxon>
        <taxon>Dissostichus</taxon>
    </lineage>
</organism>
<keyword evidence="8 10" id="KW-1133">Transmembrane helix</keyword>
<evidence type="ECO:0000313" key="12">
    <source>
        <dbReference type="EMBL" id="KAF3844118.1"/>
    </source>
</evidence>
<dbReference type="GO" id="GO:0005789">
    <property type="term" value="C:endoplasmic reticulum membrane"/>
    <property type="evidence" value="ECO:0007669"/>
    <property type="project" value="UniProtKB-SubCell"/>
</dbReference>
<evidence type="ECO:0000256" key="9">
    <source>
        <dbReference type="ARBA" id="ARBA00023136"/>
    </source>
</evidence>
<keyword evidence="9 10" id="KW-0472">Membrane</keyword>
<evidence type="ECO:0000256" key="8">
    <source>
        <dbReference type="ARBA" id="ARBA00022989"/>
    </source>
</evidence>
<comment type="subcellular location">
    <subcellularLocation>
        <location evidence="1">Endoplasmic reticulum membrane</location>
        <topology evidence="1">Single-pass type I membrane protein</topology>
    </subcellularLocation>
    <subcellularLocation>
        <location evidence="2">Endoplasmic reticulum-Golgi intermediate compartment membrane</location>
        <topology evidence="2">Single-pass type I membrane protein</topology>
    </subcellularLocation>
    <subcellularLocation>
        <location evidence="3">Golgi apparatus</location>
        <location evidence="3">cis-Golgi network membrane</location>
        <topology evidence="3">Single-pass type I membrane protein</topology>
    </subcellularLocation>
</comment>
<evidence type="ECO:0000256" key="6">
    <source>
        <dbReference type="ARBA" id="ARBA00022729"/>
    </source>
</evidence>
<accession>A0A7J5Y6Z8</accession>
<keyword evidence="13" id="KW-1185">Reference proteome</keyword>
<sequence>MLEDWSGSGTAGRVLPAGEETFVLISPNVAFLARHGDVVGLAVNHKHLRVRIHIVLCHPTRSHSSWDDIAKFCCGRGMQRRWLNLDSPVFEIIFTMDLLQRKEGSGGRVLVLAVVFGWCLGSVSCFGQNLDSELTFLLQAGKSECFFQTAIKNGTMEVEYQVISGAGMDVDFTIISPEGVHLIFESRRSDGVHVVEPTVEGDYEICFDNSFSRFSEKMVFFEIIIEGQAGDVTGDEEWPGLEEPDGSLLEYKLDDIRESMDSLHKRLERSRQMQTVLRAFEARDRNLLEDNLWRVSFWSCASVLVMLCVALTQVYTVRKLFDDKRRVCS</sequence>
<dbReference type="SMART" id="SM01190">
    <property type="entry name" value="EMP24_GP25L"/>
    <property type="match status" value="1"/>
</dbReference>
<feature type="domain" description="GOLD" evidence="11">
    <location>
        <begin position="143"/>
        <end position="225"/>
    </location>
</feature>
<evidence type="ECO:0000256" key="4">
    <source>
        <dbReference type="ARBA" id="ARBA00007104"/>
    </source>
</evidence>
<dbReference type="OrthoDB" id="5976732at2759"/>
<feature type="transmembrane region" description="Helical" evidence="10">
    <location>
        <begin position="295"/>
        <end position="317"/>
    </location>
</feature>
<name>A0A7J5Y6Z8_DISMA</name>
<dbReference type="AlphaFoldDB" id="A0A7J5Y6Z8"/>